<organism evidence="3 4">
    <name type="scientific">Thermocladium modestius</name>
    <dbReference type="NCBI Taxonomy" id="62609"/>
    <lineage>
        <taxon>Archaea</taxon>
        <taxon>Thermoproteota</taxon>
        <taxon>Thermoprotei</taxon>
        <taxon>Thermoproteales</taxon>
        <taxon>Thermoproteaceae</taxon>
        <taxon>Thermocladium</taxon>
    </lineage>
</organism>
<feature type="transmembrane region" description="Helical" evidence="1">
    <location>
        <begin position="417"/>
        <end position="439"/>
    </location>
</feature>
<gene>
    <name evidence="3" type="ORF">GCM10007981_05470</name>
</gene>
<evidence type="ECO:0000256" key="1">
    <source>
        <dbReference type="SAM" id="Phobius"/>
    </source>
</evidence>
<accession>A0A830GUP4</accession>
<keyword evidence="4" id="KW-1185">Reference proteome</keyword>
<dbReference type="PANTHER" id="PTHR19271:SF16">
    <property type="entry name" value="CYTOCHROME B"/>
    <property type="match status" value="1"/>
</dbReference>
<dbReference type="AlphaFoldDB" id="A0A830GUP4"/>
<dbReference type="Proteomes" id="UP000610960">
    <property type="component" value="Unassembled WGS sequence"/>
</dbReference>
<protein>
    <submittedName>
        <fullName evidence="3">Cytochrome b6</fullName>
    </submittedName>
</protein>
<feature type="transmembrane region" description="Helical" evidence="1">
    <location>
        <begin position="338"/>
        <end position="357"/>
    </location>
</feature>
<feature type="transmembrane region" description="Helical" evidence="1">
    <location>
        <begin position="115"/>
        <end position="135"/>
    </location>
</feature>
<dbReference type="InterPro" id="IPR027387">
    <property type="entry name" value="Cytb/b6-like_sf"/>
</dbReference>
<dbReference type="GO" id="GO:0016020">
    <property type="term" value="C:membrane"/>
    <property type="evidence" value="ECO:0007669"/>
    <property type="project" value="InterPro"/>
</dbReference>
<feature type="transmembrane region" description="Helical" evidence="1">
    <location>
        <begin position="33"/>
        <end position="55"/>
    </location>
</feature>
<comment type="caution">
    <text evidence="3">The sequence shown here is derived from an EMBL/GenBank/DDBJ whole genome shotgun (WGS) entry which is preliminary data.</text>
</comment>
<dbReference type="InterPro" id="IPR005797">
    <property type="entry name" value="Cyt_b/b6_N"/>
</dbReference>
<name>A0A830GUP4_9CREN</name>
<keyword evidence="1" id="KW-0472">Membrane</keyword>
<dbReference type="Pfam" id="PF13631">
    <property type="entry name" value="Cytochrom_B_N_2"/>
    <property type="match status" value="1"/>
</dbReference>
<keyword evidence="1" id="KW-0812">Transmembrane</keyword>
<sequence length="473" mass="52647">MARRSIGDWFADVFHLRDIPFMGVPSYMFSIEYWLGGVASAALVWQVLTGLLMLLYYQPSDAYDSTMAIIHSIPFGAILSSSHLYGAYVMILAVYIHGLHVYFKGAYKRPRQFQWVLGVLMFAMVMITSFVGYSMTGDVLGVDAVDVGKGILAGLHLSALTPIFFGNGTDLDLFTRLLGWHIILAALIALFFALHFYLAEQNGFMPDLKEAKYKAPALLDKSDPRIKPWWPRNFVFMLGIIALTWGVILVIPSILAIPQVLDKIPILFSPYPGPSPTSPQASLVPAYPPWFFLFMYKMADMPFPLAVDVSMGGLIPVVVLLIVPFVDRNEDLHPLDRPFLTALFITGLTWLVELSIWGAGQPGIPVKPLWLLLVVVPPFVISFAGIYALHFVWRGVKHKIINKPVSNAKPATLNDKLLIAMGALVTAMAVIIMLLTFTLNPVTQAPFIGLSWGSLMLLFAADVFIYFNYELRQ</sequence>
<dbReference type="SUPFAM" id="SSF81648">
    <property type="entry name" value="a domain/subunit of cytochrome bc1 complex (Ubiquinol-cytochrome c reductase)"/>
    <property type="match status" value="1"/>
</dbReference>
<dbReference type="RefSeq" id="WP_188595900.1">
    <property type="nucleotide sequence ID" value="NZ_BMNL01000001.1"/>
</dbReference>
<dbReference type="GO" id="GO:0009055">
    <property type="term" value="F:electron transfer activity"/>
    <property type="evidence" value="ECO:0007669"/>
    <property type="project" value="InterPro"/>
</dbReference>
<dbReference type="OrthoDB" id="55795at2157"/>
<proteinExistence type="predicted"/>
<dbReference type="InterPro" id="IPR036150">
    <property type="entry name" value="Cyt_b/b6_C_sf"/>
</dbReference>
<dbReference type="EMBL" id="BMNL01000001">
    <property type="protein sequence ID" value="GGP19904.1"/>
    <property type="molecule type" value="Genomic_DNA"/>
</dbReference>
<dbReference type="GO" id="GO:0022904">
    <property type="term" value="P:respiratory electron transport chain"/>
    <property type="evidence" value="ECO:0007669"/>
    <property type="project" value="InterPro"/>
</dbReference>
<feature type="domain" description="Cytochrome b/b6 N-terminal region profile" evidence="2">
    <location>
        <begin position="6"/>
        <end position="208"/>
    </location>
</feature>
<dbReference type="Gene3D" id="1.20.810.10">
    <property type="entry name" value="Cytochrome Bc1 Complex, Chain C"/>
    <property type="match status" value="1"/>
</dbReference>
<feature type="transmembrane region" description="Helical" evidence="1">
    <location>
        <begin position="234"/>
        <end position="261"/>
    </location>
</feature>
<keyword evidence="1" id="KW-1133">Transmembrane helix</keyword>
<feature type="transmembrane region" description="Helical" evidence="1">
    <location>
        <begin position="177"/>
        <end position="198"/>
    </location>
</feature>
<dbReference type="SUPFAM" id="SSF81342">
    <property type="entry name" value="Transmembrane di-heme cytochromes"/>
    <property type="match status" value="1"/>
</dbReference>
<reference evidence="3" key="2">
    <citation type="submission" date="2020-09" db="EMBL/GenBank/DDBJ databases">
        <authorList>
            <person name="Sun Q."/>
            <person name="Ohkuma M."/>
        </authorList>
    </citation>
    <scope>NUCLEOTIDE SEQUENCE</scope>
    <source>
        <strain evidence="3">JCM 10088</strain>
    </source>
</reference>
<dbReference type="InterPro" id="IPR016174">
    <property type="entry name" value="Di-haem_cyt_TM"/>
</dbReference>
<evidence type="ECO:0000313" key="4">
    <source>
        <dbReference type="Proteomes" id="UP000610960"/>
    </source>
</evidence>
<dbReference type="GO" id="GO:0016491">
    <property type="term" value="F:oxidoreductase activity"/>
    <property type="evidence" value="ECO:0007669"/>
    <property type="project" value="InterPro"/>
</dbReference>
<feature type="transmembrane region" description="Helical" evidence="1">
    <location>
        <begin position="305"/>
        <end position="326"/>
    </location>
</feature>
<feature type="transmembrane region" description="Helical" evidence="1">
    <location>
        <begin position="85"/>
        <end position="103"/>
    </location>
</feature>
<evidence type="ECO:0000313" key="3">
    <source>
        <dbReference type="EMBL" id="GGP19904.1"/>
    </source>
</evidence>
<reference evidence="3" key="1">
    <citation type="journal article" date="2014" name="Int. J. Syst. Evol. Microbiol.">
        <title>Complete genome sequence of Corynebacterium casei LMG S-19264T (=DSM 44701T), isolated from a smear-ripened cheese.</title>
        <authorList>
            <consortium name="US DOE Joint Genome Institute (JGI-PGF)"/>
            <person name="Walter F."/>
            <person name="Albersmeier A."/>
            <person name="Kalinowski J."/>
            <person name="Ruckert C."/>
        </authorList>
    </citation>
    <scope>NUCLEOTIDE SEQUENCE</scope>
    <source>
        <strain evidence="3">JCM 10088</strain>
    </source>
</reference>
<feature type="transmembrane region" description="Helical" evidence="1">
    <location>
        <begin position="445"/>
        <end position="467"/>
    </location>
</feature>
<evidence type="ECO:0000259" key="2">
    <source>
        <dbReference type="PROSITE" id="PS51002"/>
    </source>
</evidence>
<dbReference type="PANTHER" id="PTHR19271">
    <property type="entry name" value="CYTOCHROME B"/>
    <property type="match status" value="1"/>
</dbReference>
<feature type="transmembrane region" description="Helical" evidence="1">
    <location>
        <begin position="369"/>
        <end position="396"/>
    </location>
</feature>
<dbReference type="PROSITE" id="PS51002">
    <property type="entry name" value="CYTB_NTER"/>
    <property type="match status" value="1"/>
</dbReference>